<dbReference type="RefSeq" id="WP_238727158.1">
    <property type="nucleotide sequence ID" value="NZ_JAHQCX010000014.1"/>
</dbReference>
<evidence type="ECO:0000256" key="4">
    <source>
        <dbReference type="ARBA" id="ARBA00022723"/>
    </source>
</evidence>
<dbReference type="Pfam" id="PF07687">
    <property type="entry name" value="M20_dimer"/>
    <property type="match status" value="1"/>
</dbReference>
<accession>A0ABS6KBD9</accession>
<dbReference type="SUPFAM" id="SSF55031">
    <property type="entry name" value="Bacterial exopeptidase dimerisation domain"/>
    <property type="match status" value="1"/>
</dbReference>
<comment type="similarity">
    <text evidence="3">Belongs to the peptidase M20A family.</text>
</comment>
<protein>
    <submittedName>
        <fullName evidence="9">M20 family metallopeptidase</fullName>
    </submittedName>
</protein>
<dbReference type="Gene3D" id="3.30.70.360">
    <property type="match status" value="1"/>
</dbReference>
<dbReference type="CDD" id="cd08659">
    <property type="entry name" value="M20_ArgE_DapE-like"/>
    <property type="match status" value="1"/>
</dbReference>
<gene>
    <name evidence="9" type="ORF">KTH90_17640</name>
</gene>
<sequence>MNNKYQEEALQFLTDVLSVPSVNGTAGEHAMALFLCDYLCSHGIAACLQPIDALHANVIGRIPGRSDQTVVWNGHLDTVPFGKMDEWDTDPSLPVRLENRIYARGASDMKSGLAAMAYVCAKMAENQVIPDDTILFAGTCDEEKGGLGAESFLSIATEEQPAFLLIGEPTGGRLGIAQKGCLWLSLTVNGKTSHGANPEEGGNALEGGFEVLQELKRNINSYIHGILGISTMQITMAEGGIAPNMTPDHAEFLADIRMVPALTRDMVLHHLHQLCAEYTQRLDGKVTFDVQLRNERMGIEIPKEDRWLRQFEEILREQELPVEYTGINYFTDASILLRQFPDCPVLLYGPGEPQLCHKPNEYVDVQKYLQSLETYRRFYHRA</sequence>
<dbReference type="Proteomes" id="UP001314681">
    <property type="component" value="Unassembled WGS sequence"/>
</dbReference>
<dbReference type="Gene3D" id="3.40.630.10">
    <property type="entry name" value="Zn peptidases"/>
    <property type="match status" value="1"/>
</dbReference>
<comment type="caution">
    <text evidence="9">The sequence shown here is derived from an EMBL/GenBank/DDBJ whole genome shotgun (WGS) entry which is preliminary data.</text>
</comment>
<evidence type="ECO:0000256" key="1">
    <source>
        <dbReference type="ARBA" id="ARBA00001941"/>
    </source>
</evidence>
<name>A0ABS6KBD9_9FIRM</name>
<evidence type="ECO:0000256" key="3">
    <source>
        <dbReference type="ARBA" id="ARBA00006247"/>
    </source>
</evidence>
<evidence type="ECO:0000259" key="8">
    <source>
        <dbReference type="Pfam" id="PF07687"/>
    </source>
</evidence>
<comment type="cofactor">
    <cofactor evidence="1">
        <name>Co(2+)</name>
        <dbReference type="ChEBI" id="CHEBI:48828"/>
    </cofactor>
</comment>
<keyword evidence="7" id="KW-0170">Cobalt</keyword>
<feature type="domain" description="Peptidase M20 dimerisation" evidence="8">
    <location>
        <begin position="176"/>
        <end position="277"/>
    </location>
</feature>
<dbReference type="PANTHER" id="PTHR43808">
    <property type="entry name" value="ACETYLORNITHINE DEACETYLASE"/>
    <property type="match status" value="1"/>
</dbReference>
<dbReference type="InterPro" id="IPR036264">
    <property type="entry name" value="Bact_exopeptidase_dim_dom"/>
</dbReference>
<comment type="cofactor">
    <cofactor evidence="2">
        <name>Zn(2+)</name>
        <dbReference type="ChEBI" id="CHEBI:29105"/>
    </cofactor>
</comment>
<dbReference type="InterPro" id="IPR011650">
    <property type="entry name" value="Peptidase_M20_dimer"/>
</dbReference>
<dbReference type="SUPFAM" id="SSF53187">
    <property type="entry name" value="Zn-dependent exopeptidases"/>
    <property type="match status" value="1"/>
</dbReference>
<dbReference type="Pfam" id="PF01546">
    <property type="entry name" value="Peptidase_M20"/>
    <property type="match status" value="1"/>
</dbReference>
<evidence type="ECO:0000256" key="6">
    <source>
        <dbReference type="ARBA" id="ARBA00022833"/>
    </source>
</evidence>
<evidence type="ECO:0000256" key="5">
    <source>
        <dbReference type="ARBA" id="ARBA00022801"/>
    </source>
</evidence>
<dbReference type="EMBL" id="JAHQCX010000014">
    <property type="protein sequence ID" value="MBU9727836.1"/>
    <property type="molecule type" value="Genomic_DNA"/>
</dbReference>
<evidence type="ECO:0000256" key="2">
    <source>
        <dbReference type="ARBA" id="ARBA00001947"/>
    </source>
</evidence>
<organism evidence="9 10">
    <name type="scientific">Diplocloster modestus</name>
    <dbReference type="NCBI Taxonomy" id="2850322"/>
    <lineage>
        <taxon>Bacteria</taxon>
        <taxon>Bacillati</taxon>
        <taxon>Bacillota</taxon>
        <taxon>Clostridia</taxon>
        <taxon>Lachnospirales</taxon>
        <taxon>Lachnospiraceae</taxon>
        <taxon>Diplocloster</taxon>
    </lineage>
</organism>
<proteinExistence type="inferred from homology"/>
<keyword evidence="10" id="KW-1185">Reference proteome</keyword>
<evidence type="ECO:0000313" key="10">
    <source>
        <dbReference type="Proteomes" id="UP001314681"/>
    </source>
</evidence>
<evidence type="ECO:0000256" key="7">
    <source>
        <dbReference type="ARBA" id="ARBA00023285"/>
    </source>
</evidence>
<reference evidence="9 10" key="1">
    <citation type="submission" date="2021-06" db="EMBL/GenBank/DDBJ databases">
        <title>Description of novel taxa of the family Lachnospiraceae.</title>
        <authorList>
            <person name="Chaplin A.V."/>
            <person name="Sokolova S.R."/>
            <person name="Pikina A.P."/>
            <person name="Korzhanova M."/>
            <person name="Belova V."/>
            <person name="Korostin D."/>
            <person name="Efimov B.A."/>
        </authorList>
    </citation>
    <scope>NUCLEOTIDE SEQUENCE [LARGE SCALE GENOMIC DNA]</scope>
    <source>
        <strain evidence="9 10">ASD4241</strain>
    </source>
</reference>
<keyword evidence="5" id="KW-0378">Hydrolase</keyword>
<evidence type="ECO:0000313" key="9">
    <source>
        <dbReference type="EMBL" id="MBU9727836.1"/>
    </source>
</evidence>
<dbReference type="NCBIfam" id="TIGR01910">
    <property type="entry name" value="DapE-ArgE"/>
    <property type="match status" value="1"/>
</dbReference>
<dbReference type="InterPro" id="IPR010182">
    <property type="entry name" value="ArgE/DapE"/>
</dbReference>
<keyword evidence="6" id="KW-0862">Zinc</keyword>
<dbReference type="InterPro" id="IPR050072">
    <property type="entry name" value="Peptidase_M20A"/>
</dbReference>
<dbReference type="InterPro" id="IPR002933">
    <property type="entry name" value="Peptidase_M20"/>
</dbReference>
<keyword evidence="4" id="KW-0479">Metal-binding</keyword>